<feature type="non-terminal residue" evidence="2">
    <location>
        <position position="95"/>
    </location>
</feature>
<keyword evidence="3" id="KW-1185">Reference proteome</keyword>
<proteinExistence type="predicted"/>
<evidence type="ECO:0000313" key="2">
    <source>
        <dbReference type="EMBL" id="KAL3266506.1"/>
    </source>
</evidence>
<feature type="region of interest" description="Disordered" evidence="1">
    <location>
        <begin position="1"/>
        <end position="37"/>
    </location>
</feature>
<accession>A0ABD2MJD7</accession>
<dbReference type="AlphaFoldDB" id="A0ABD2MJD7"/>
<dbReference type="Proteomes" id="UP001516400">
    <property type="component" value="Unassembled WGS sequence"/>
</dbReference>
<dbReference type="EMBL" id="JABFTP020000001">
    <property type="protein sequence ID" value="KAL3266506.1"/>
    <property type="molecule type" value="Genomic_DNA"/>
</dbReference>
<organism evidence="2 3">
    <name type="scientific">Cryptolaemus montrouzieri</name>
    <dbReference type="NCBI Taxonomy" id="559131"/>
    <lineage>
        <taxon>Eukaryota</taxon>
        <taxon>Metazoa</taxon>
        <taxon>Ecdysozoa</taxon>
        <taxon>Arthropoda</taxon>
        <taxon>Hexapoda</taxon>
        <taxon>Insecta</taxon>
        <taxon>Pterygota</taxon>
        <taxon>Neoptera</taxon>
        <taxon>Endopterygota</taxon>
        <taxon>Coleoptera</taxon>
        <taxon>Polyphaga</taxon>
        <taxon>Cucujiformia</taxon>
        <taxon>Coccinelloidea</taxon>
        <taxon>Coccinellidae</taxon>
        <taxon>Scymninae</taxon>
        <taxon>Scymnini</taxon>
        <taxon>Cryptolaemus</taxon>
    </lineage>
</organism>
<feature type="compositionally biased region" description="Basic and acidic residues" evidence="1">
    <location>
        <begin position="1"/>
        <end position="29"/>
    </location>
</feature>
<comment type="caution">
    <text evidence="2">The sequence shown here is derived from an EMBL/GenBank/DDBJ whole genome shotgun (WGS) entry which is preliminary data.</text>
</comment>
<evidence type="ECO:0000256" key="1">
    <source>
        <dbReference type="SAM" id="MobiDB-lite"/>
    </source>
</evidence>
<gene>
    <name evidence="2" type="ORF">HHI36_010676</name>
</gene>
<sequence length="95" mass="10650">MLKVPEARKSSEEGVDDSRLTRSDGRKATALEQGEPGPDNIHAKILKFMYTISDQFLQTLTVLFNNIYNKGEDPKDWLCSTFITIPNNTTTPTST</sequence>
<protein>
    <submittedName>
        <fullName evidence="2">Uncharacterized protein</fullName>
    </submittedName>
</protein>
<reference evidence="2 3" key="1">
    <citation type="journal article" date="2021" name="BMC Biol.">
        <title>Horizontally acquired antibacterial genes associated with adaptive radiation of ladybird beetles.</title>
        <authorList>
            <person name="Li H.S."/>
            <person name="Tang X.F."/>
            <person name="Huang Y.H."/>
            <person name="Xu Z.Y."/>
            <person name="Chen M.L."/>
            <person name="Du X.Y."/>
            <person name="Qiu B.Y."/>
            <person name="Chen P.T."/>
            <person name="Zhang W."/>
            <person name="Slipinski A."/>
            <person name="Escalona H.E."/>
            <person name="Waterhouse R.M."/>
            <person name="Zwick A."/>
            <person name="Pang H."/>
        </authorList>
    </citation>
    <scope>NUCLEOTIDE SEQUENCE [LARGE SCALE GENOMIC DNA]</scope>
    <source>
        <strain evidence="2">SYSU2018</strain>
    </source>
</reference>
<name>A0ABD2MJD7_9CUCU</name>
<evidence type="ECO:0000313" key="3">
    <source>
        <dbReference type="Proteomes" id="UP001516400"/>
    </source>
</evidence>